<comment type="function">
    <text evidence="6">Acts both as a biotin--[acetyl-CoA-carboxylase] ligase and a biotin-operon repressor. In the presence of ATP, BirA activates biotin to form the BirA-biotinyl-5'-adenylate (BirA-bio-5'-AMP or holoBirA) complex. HoloBirA can either transfer the biotinyl moiety to the biotin carboxyl carrier protein (BCCP) subunit of acetyl-CoA carboxylase, or bind to the biotin operator site and inhibit transcription of the operon.</text>
</comment>
<evidence type="ECO:0000313" key="8">
    <source>
        <dbReference type="EMBL" id="MEY6431146.1"/>
    </source>
</evidence>
<feature type="binding site" evidence="6">
    <location>
        <position position="192"/>
    </location>
    <ligand>
        <name>biotin</name>
        <dbReference type="ChEBI" id="CHEBI:57586"/>
    </ligand>
</feature>
<comment type="similarity">
    <text evidence="6">Belongs to the biotin--protein ligase family.</text>
</comment>
<dbReference type="InterPro" id="IPR030855">
    <property type="entry name" value="Bifunct_BirA"/>
</dbReference>
<keyword evidence="6" id="KW-0805">Transcription regulation</keyword>
<dbReference type="PANTHER" id="PTHR12835">
    <property type="entry name" value="BIOTIN PROTEIN LIGASE"/>
    <property type="match status" value="1"/>
</dbReference>
<accession>A0ABV4BA27</accession>
<protein>
    <recommendedName>
        <fullName evidence="6">Bifunctional ligase/repressor BirA</fullName>
    </recommendedName>
    <alternativeName>
        <fullName evidence="6">Biotin operon repressor</fullName>
    </alternativeName>
    <alternativeName>
        <fullName evidence="6">Biotin--[acetyl-CoA-carboxylase] ligase</fullName>
        <ecNumber evidence="6">6.3.4.15</ecNumber>
    </alternativeName>
    <alternativeName>
        <fullName evidence="6">Biotin--protein ligase</fullName>
    </alternativeName>
    <alternativeName>
        <fullName evidence="6">Biotin-[acetyl-CoA carboxylase] synthetase</fullName>
    </alternativeName>
</protein>
<dbReference type="Proteomes" id="UP001564408">
    <property type="component" value="Unassembled WGS sequence"/>
</dbReference>
<dbReference type="Pfam" id="PF02237">
    <property type="entry name" value="BPL_C"/>
    <property type="match status" value="1"/>
</dbReference>
<dbReference type="InterPro" id="IPR036390">
    <property type="entry name" value="WH_DNA-bd_sf"/>
</dbReference>
<dbReference type="Gene3D" id="2.30.30.100">
    <property type="match status" value="1"/>
</dbReference>
<dbReference type="HAMAP" id="MF_00978">
    <property type="entry name" value="Bifunct_BirA"/>
    <property type="match status" value="1"/>
</dbReference>
<keyword evidence="3 6" id="KW-0067">ATP-binding</keyword>
<dbReference type="InterPro" id="IPR013196">
    <property type="entry name" value="HTH_11"/>
</dbReference>
<organism evidence="8 9">
    <name type="scientific">Thioalkalicoccus limnaeus</name>
    <dbReference type="NCBI Taxonomy" id="120681"/>
    <lineage>
        <taxon>Bacteria</taxon>
        <taxon>Pseudomonadati</taxon>
        <taxon>Pseudomonadota</taxon>
        <taxon>Gammaproteobacteria</taxon>
        <taxon>Chromatiales</taxon>
        <taxon>Chromatiaceae</taxon>
        <taxon>Thioalkalicoccus</taxon>
    </lineage>
</organism>
<dbReference type="EC" id="6.3.4.15" evidence="6"/>
<evidence type="ECO:0000259" key="7">
    <source>
        <dbReference type="PROSITE" id="PS51733"/>
    </source>
</evidence>
<keyword evidence="6" id="KW-0804">Transcription</keyword>
<sequence length="339" mass="36719">MDRSMQTPLAILGQLSDGAIHSGTAIARDLGLSRTSIWKALDRLRDDLGVEVVAVRGSGYRLPAPIEMFDQERIEAALSVQARRLISGIELHATIDSTNSSLIKRINEDLGSGFVVIAEHQSGGRGRHGRSWVSPFGGGILLSVFWRYARGPFQLAGLSIAAGAAVATTLREWIGEELALKWPNDILWRRRKLAGLLIDVVGEASGPSHVVVGLGVNLRLSQEMSAAIDQPWVDLASIMGHGLPGRNQLAAALIGTLVEALDRFDRDGLEAFLAAWECLDRYRGQPIMIRIGDRAINGIHAGIDEKGALRVLTKDGARLFQAGEVTLRAPEFGDEKGDW</sequence>
<dbReference type="InterPro" id="IPR008988">
    <property type="entry name" value="Transcriptional_repressor_C"/>
</dbReference>
<dbReference type="SUPFAM" id="SSF55681">
    <property type="entry name" value="Class II aaRS and biotin synthetases"/>
    <property type="match status" value="1"/>
</dbReference>
<evidence type="ECO:0000256" key="2">
    <source>
        <dbReference type="ARBA" id="ARBA00022741"/>
    </source>
</evidence>
<comment type="catalytic activity">
    <reaction evidence="5 6">
        <text>biotin + L-lysyl-[protein] + ATP = N(6)-biotinyl-L-lysyl-[protein] + AMP + diphosphate + H(+)</text>
        <dbReference type="Rhea" id="RHEA:11756"/>
        <dbReference type="Rhea" id="RHEA-COMP:9752"/>
        <dbReference type="Rhea" id="RHEA-COMP:10505"/>
        <dbReference type="ChEBI" id="CHEBI:15378"/>
        <dbReference type="ChEBI" id="CHEBI:29969"/>
        <dbReference type="ChEBI" id="CHEBI:30616"/>
        <dbReference type="ChEBI" id="CHEBI:33019"/>
        <dbReference type="ChEBI" id="CHEBI:57586"/>
        <dbReference type="ChEBI" id="CHEBI:83144"/>
        <dbReference type="ChEBI" id="CHEBI:456215"/>
        <dbReference type="EC" id="6.3.4.15"/>
    </reaction>
</comment>
<dbReference type="SUPFAM" id="SSF50037">
    <property type="entry name" value="C-terminal domain of transcriptional repressors"/>
    <property type="match status" value="1"/>
</dbReference>
<dbReference type="RefSeq" id="WP_369665531.1">
    <property type="nucleotide sequence ID" value="NZ_JBDKXB010000002.1"/>
</dbReference>
<evidence type="ECO:0000256" key="1">
    <source>
        <dbReference type="ARBA" id="ARBA00022598"/>
    </source>
</evidence>
<keyword evidence="1 6" id="KW-0436">Ligase</keyword>
<dbReference type="NCBIfam" id="TIGR00121">
    <property type="entry name" value="birA_ligase"/>
    <property type="match status" value="1"/>
</dbReference>
<dbReference type="PROSITE" id="PS51733">
    <property type="entry name" value="BPL_LPL_CATALYTIC"/>
    <property type="match status" value="1"/>
</dbReference>
<dbReference type="InterPro" id="IPR045864">
    <property type="entry name" value="aa-tRNA-synth_II/BPL/LPL"/>
</dbReference>
<evidence type="ECO:0000256" key="6">
    <source>
        <dbReference type="HAMAP-Rule" id="MF_00978"/>
    </source>
</evidence>
<dbReference type="SUPFAM" id="SSF46785">
    <property type="entry name" value="Winged helix' DNA-binding domain"/>
    <property type="match status" value="1"/>
</dbReference>
<reference evidence="8 9" key="1">
    <citation type="submission" date="2024-05" db="EMBL/GenBank/DDBJ databases">
        <title>Genome Sequence and Characterization of the New Strain Purple Sulfur Bacterium of Genus Thioalkalicoccus.</title>
        <authorList>
            <person name="Bryantseva I.A."/>
            <person name="Kyndt J.A."/>
            <person name="Imhoff J.F."/>
        </authorList>
    </citation>
    <scope>NUCLEOTIDE SEQUENCE [LARGE SCALE GENOMIC DNA]</scope>
    <source>
        <strain evidence="8 9">Um2</strain>
    </source>
</reference>
<dbReference type="NCBIfam" id="NF008847">
    <property type="entry name" value="PRK11886.1-2"/>
    <property type="match status" value="1"/>
</dbReference>
<dbReference type="Pfam" id="PF08279">
    <property type="entry name" value="HTH_11"/>
    <property type="match status" value="1"/>
</dbReference>
<keyword evidence="4 6" id="KW-0092">Biotin</keyword>
<evidence type="ECO:0000313" key="9">
    <source>
        <dbReference type="Proteomes" id="UP001564408"/>
    </source>
</evidence>
<feature type="binding site" evidence="6">
    <location>
        <begin position="125"/>
        <end position="127"/>
    </location>
    <ligand>
        <name>biotin</name>
        <dbReference type="ChEBI" id="CHEBI:57586"/>
    </ligand>
</feature>
<feature type="DNA-binding region" description="H-T-H motif" evidence="6">
    <location>
        <begin position="23"/>
        <end position="42"/>
    </location>
</feature>
<dbReference type="InterPro" id="IPR036388">
    <property type="entry name" value="WH-like_DNA-bd_sf"/>
</dbReference>
<dbReference type="Gene3D" id="3.30.930.10">
    <property type="entry name" value="Bira Bifunctional Protein, Domain 2"/>
    <property type="match status" value="1"/>
</dbReference>
<dbReference type="GO" id="GO:0004077">
    <property type="term" value="F:biotin--[biotin carboxyl-carrier protein] ligase activity"/>
    <property type="evidence" value="ECO:0007669"/>
    <property type="project" value="UniProtKB-EC"/>
</dbReference>
<keyword evidence="6" id="KW-0238">DNA-binding</keyword>
<keyword evidence="2 6" id="KW-0547">Nucleotide-binding</keyword>
<gene>
    <name evidence="6 8" type="primary">birA</name>
    <name evidence="8" type="ORF">ABC977_01845</name>
</gene>
<dbReference type="CDD" id="cd16442">
    <property type="entry name" value="BPL"/>
    <property type="match status" value="1"/>
</dbReference>
<dbReference type="InterPro" id="IPR004408">
    <property type="entry name" value="Biotin_CoA_COase_ligase"/>
</dbReference>
<evidence type="ECO:0000256" key="4">
    <source>
        <dbReference type="ARBA" id="ARBA00023267"/>
    </source>
</evidence>
<comment type="caution">
    <text evidence="8">The sequence shown here is derived from an EMBL/GenBank/DDBJ whole genome shotgun (WGS) entry which is preliminary data.</text>
</comment>
<dbReference type="InterPro" id="IPR003142">
    <property type="entry name" value="BPL_C"/>
</dbReference>
<feature type="binding site" evidence="6">
    <location>
        <position position="121"/>
    </location>
    <ligand>
        <name>biotin</name>
        <dbReference type="ChEBI" id="CHEBI:57586"/>
    </ligand>
</feature>
<proteinExistence type="inferred from homology"/>
<evidence type="ECO:0000256" key="5">
    <source>
        <dbReference type="ARBA" id="ARBA00047846"/>
    </source>
</evidence>
<name>A0ABV4BA27_9GAMM</name>
<dbReference type="InterPro" id="IPR004143">
    <property type="entry name" value="BPL_LPL_catalytic"/>
</dbReference>
<feature type="binding site" evidence="6">
    <location>
        <begin position="97"/>
        <end position="99"/>
    </location>
    <ligand>
        <name>biotin</name>
        <dbReference type="ChEBI" id="CHEBI:57586"/>
    </ligand>
</feature>
<feature type="domain" description="BPL/LPL catalytic" evidence="7">
    <location>
        <begin position="71"/>
        <end position="265"/>
    </location>
</feature>
<dbReference type="Gene3D" id="1.10.10.10">
    <property type="entry name" value="Winged helix-like DNA-binding domain superfamily/Winged helix DNA-binding domain"/>
    <property type="match status" value="1"/>
</dbReference>
<evidence type="ECO:0000256" key="3">
    <source>
        <dbReference type="ARBA" id="ARBA00022840"/>
    </source>
</evidence>
<dbReference type="Pfam" id="PF03099">
    <property type="entry name" value="BPL_LplA_LipB"/>
    <property type="match status" value="1"/>
</dbReference>
<dbReference type="PANTHER" id="PTHR12835:SF5">
    <property type="entry name" value="BIOTIN--PROTEIN LIGASE"/>
    <property type="match status" value="1"/>
</dbReference>
<keyword evidence="9" id="KW-1185">Reference proteome</keyword>
<dbReference type="EMBL" id="JBDKXB010000002">
    <property type="protein sequence ID" value="MEY6431146.1"/>
    <property type="molecule type" value="Genomic_DNA"/>
</dbReference>
<keyword evidence="6" id="KW-0678">Repressor</keyword>